<dbReference type="InterPro" id="IPR029046">
    <property type="entry name" value="LolA/LolB/LppX"/>
</dbReference>
<dbReference type="Gene3D" id="2.50.20.20">
    <property type="match status" value="1"/>
</dbReference>
<evidence type="ECO:0000313" key="3">
    <source>
        <dbReference type="Proteomes" id="UP001298681"/>
    </source>
</evidence>
<protein>
    <recommendedName>
        <fullName evidence="4">GerMN domain-containing protein</fullName>
    </recommendedName>
</protein>
<name>A0ABS9MN71_9FIRM</name>
<keyword evidence="3" id="KW-1185">Reference proteome</keyword>
<gene>
    <name evidence="2" type="ORF">L0P57_13685</name>
</gene>
<dbReference type="Proteomes" id="UP001298681">
    <property type="component" value="Unassembled WGS sequence"/>
</dbReference>
<dbReference type="EMBL" id="JAKNHQ010000037">
    <property type="protein sequence ID" value="MCG4611973.1"/>
    <property type="molecule type" value="Genomic_DNA"/>
</dbReference>
<proteinExistence type="predicted"/>
<evidence type="ECO:0008006" key="4">
    <source>
        <dbReference type="Google" id="ProtNLM"/>
    </source>
</evidence>
<comment type="caution">
    <text evidence="2">The sequence shown here is derived from an EMBL/GenBank/DDBJ whole genome shotgun (WGS) entry which is preliminary data.</text>
</comment>
<reference evidence="2 3" key="1">
    <citation type="submission" date="2022-01" db="EMBL/GenBank/DDBJ databases">
        <title>Collection of gut derived symbiotic bacterial strains cultured from healthy donors.</title>
        <authorList>
            <person name="Lin H."/>
            <person name="Kohout C."/>
            <person name="Waligurski E."/>
            <person name="Pamer E.G."/>
        </authorList>
    </citation>
    <scope>NUCLEOTIDE SEQUENCE [LARGE SCALE GENOMIC DNA]</scope>
    <source>
        <strain evidence="2 3">DFI.7.58</strain>
    </source>
</reference>
<organism evidence="2 3">
    <name type="scientific">Anaeromassilibacillus senegalensis</name>
    <dbReference type="NCBI Taxonomy" id="1673717"/>
    <lineage>
        <taxon>Bacteria</taxon>
        <taxon>Bacillati</taxon>
        <taxon>Bacillota</taxon>
        <taxon>Clostridia</taxon>
        <taxon>Eubacteriales</taxon>
        <taxon>Acutalibacteraceae</taxon>
        <taxon>Anaeromassilibacillus</taxon>
    </lineage>
</organism>
<accession>A0ABS9MN71</accession>
<sequence length="273" mass="29625">MKHWWKRAVYACILCLCLCCTACSANSQPDPAVLLRETLSQVNALESCESRFSNDLEFNAGTEQQTFHSAVSSVYFADPFCLKSTQDTGAGAPSVTYTMTEDGFCWFYAETEDGWLRTPAETLNTTPSEQIEILRLLKQATDPQFVREEEVEGTPAYKLEVTFPADILRSSIEAIVSASGMGDGSQTLVQELLASTPAVYGYCYIGKDDGRLLRMELDTTEALNTVFSKISGDSVKVSISKSVLTGELFNCNAAAPVELPPEAASAQTVEAAG</sequence>
<keyword evidence="1" id="KW-0732">Signal</keyword>
<dbReference type="RefSeq" id="WP_087234510.1">
    <property type="nucleotide sequence ID" value="NZ_JAKNHQ010000037.1"/>
</dbReference>
<feature type="chain" id="PRO_5047253559" description="GerMN domain-containing protein" evidence="1">
    <location>
        <begin position="28"/>
        <end position="273"/>
    </location>
</feature>
<dbReference type="SUPFAM" id="SSF89392">
    <property type="entry name" value="Prokaryotic lipoproteins and lipoprotein localization factors"/>
    <property type="match status" value="1"/>
</dbReference>
<evidence type="ECO:0000256" key="1">
    <source>
        <dbReference type="SAM" id="SignalP"/>
    </source>
</evidence>
<feature type="signal peptide" evidence="1">
    <location>
        <begin position="1"/>
        <end position="27"/>
    </location>
</feature>
<evidence type="ECO:0000313" key="2">
    <source>
        <dbReference type="EMBL" id="MCG4611973.1"/>
    </source>
</evidence>